<dbReference type="Pfam" id="PF01963">
    <property type="entry name" value="TraB_PrgY_gumN"/>
    <property type="match status" value="2"/>
</dbReference>
<dbReference type="PANTHER" id="PTHR31120">
    <property type="entry name" value="METALLOPROTEASE TIKI"/>
    <property type="match status" value="1"/>
</dbReference>
<evidence type="ECO:0000256" key="2">
    <source>
        <dbReference type="ARBA" id="ARBA00004479"/>
    </source>
</evidence>
<keyword evidence="6 13" id="KW-0479">Metal-binding</keyword>
<keyword evidence="4 13" id="KW-0645">Protease</keyword>
<dbReference type="GO" id="GO:0005886">
    <property type="term" value="C:plasma membrane"/>
    <property type="evidence" value="ECO:0007669"/>
    <property type="project" value="UniProtKB-SubCell"/>
</dbReference>
<keyword evidence="7 13" id="KW-0732">Signal</keyword>
<dbReference type="EC" id="3.4.-.-" evidence="13"/>
<comment type="cofactor">
    <cofactor evidence="13">
        <name>Mn(2+)</name>
        <dbReference type="ChEBI" id="CHEBI:29035"/>
    </cofactor>
    <cofactor evidence="13">
        <name>Co(2+)</name>
        <dbReference type="ChEBI" id="CHEBI:48828"/>
    </cofactor>
    <text evidence="13">Divalent metal cations. Mn(2+) or Co(2+).</text>
</comment>
<comment type="function">
    <text evidence="13">Metalloprotease that acts as a negative regulator of the Wnt signaling pathway.</text>
</comment>
<keyword evidence="9" id="KW-1133">Transmembrane helix</keyword>
<organism evidence="15 16">
    <name type="scientific">Adineta steineri</name>
    <dbReference type="NCBI Taxonomy" id="433720"/>
    <lineage>
        <taxon>Eukaryota</taxon>
        <taxon>Metazoa</taxon>
        <taxon>Spiralia</taxon>
        <taxon>Gnathifera</taxon>
        <taxon>Rotifera</taxon>
        <taxon>Eurotatoria</taxon>
        <taxon>Bdelloidea</taxon>
        <taxon>Adinetida</taxon>
        <taxon>Adinetidae</taxon>
        <taxon>Adineta</taxon>
    </lineage>
</organism>
<protein>
    <recommendedName>
        <fullName evidence="13">Metalloprotease TIKI homolog</fullName>
        <ecNumber evidence="13">3.4.-.-</ecNumber>
    </recommendedName>
</protein>
<dbReference type="GO" id="GO:0004222">
    <property type="term" value="F:metalloendopeptidase activity"/>
    <property type="evidence" value="ECO:0007669"/>
    <property type="project" value="UniProtKB-UniRule"/>
</dbReference>
<evidence type="ECO:0000256" key="3">
    <source>
        <dbReference type="ARBA" id="ARBA00008261"/>
    </source>
</evidence>
<dbReference type="InterPro" id="IPR002816">
    <property type="entry name" value="TraB/PrgY/GumN_fam"/>
</dbReference>
<accession>A0A814YU32</accession>
<evidence type="ECO:0000313" key="16">
    <source>
        <dbReference type="Proteomes" id="UP000663845"/>
    </source>
</evidence>
<keyword evidence="11" id="KW-0472">Membrane</keyword>
<evidence type="ECO:0000256" key="6">
    <source>
        <dbReference type="ARBA" id="ARBA00022723"/>
    </source>
</evidence>
<dbReference type="GO" id="GO:0030178">
    <property type="term" value="P:negative regulation of Wnt signaling pathway"/>
    <property type="evidence" value="ECO:0007669"/>
    <property type="project" value="UniProtKB-UniRule"/>
</dbReference>
<feature type="signal peptide" evidence="14">
    <location>
        <begin position="1"/>
        <end position="19"/>
    </location>
</feature>
<keyword evidence="5" id="KW-0812">Transmembrane</keyword>
<keyword evidence="10 13" id="KW-0482">Metalloprotease</keyword>
<reference evidence="15" key="1">
    <citation type="submission" date="2021-02" db="EMBL/GenBank/DDBJ databases">
        <authorList>
            <person name="Nowell W R."/>
        </authorList>
    </citation>
    <scope>NUCLEOTIDE SEQUENCE</scope>
</reference>
<keyword evidence="12" id="KW-0325">Glycoprotein</keyword>
<keyword evidence="8 13" id="KW-0378">Hydrolase</keyword>
<dbReference type="InterPro" id="IPR040230">
    <property type="entry name" value="TIKI1/2-like"/>
</dbReference>
<gene>
    <name evidence="15" type="ORF">JYZ213_LOCUS28676</name>
</gene>
<evidence type="ECO:0000256" key="13">
    <source>
        <dbReference type="RuleBase" id="RU369069"/>
    </source>
</evidence>
<feature type="chain" id="PRO_5032702597" description="Metalloprotease TIKI homolog" evidence="14">
    <location>
        <begin position="20"/>
        <end position="304"/>
    </location>
</feature>
<keyword evidence="13" id="KW-0879">Wnt signaling pathway</keyword>
<evidence type="ECO:0000256" key="5">
    <source>
        <dbReference type="ARBA" id="ARBA00022692"/>
    </source>
</evidence>
<evidence type="ECO:0000313" key="15">
    <source>
        <dbReference type="EMBL" id="CAF1233561.1"/>
    </source>
</evidence>
<evidence type="ECO:0000256" key="7">
    <source>
        <dbReference type="ARBA" id="ARBA00022729"/>
    </source>
</evidence>
<dbReference type="Proteomes" id="UP000663845">
    <property type="component" value="Unassembled WGS sequence"/>
</dbReference>
<comment type="subcellular location">
    <subcellularLocation>
        <location evidence="13">Cell membrane</location>
        <topology evidence="13">Single-pass type I membrane protein</topology>
    </subcellularLocation>
    <subcellularLocation>
        <location evidence="2">Membrane</location>
        <topology evidence="2">Single-pass type I membrane protein</topology>
    </subcellularLocation>
</comment>
<evidence type="ECO:0000256" key="12">
    <source>
        <dbReference type="ARBA" id="ARBA00023180"/>
    </source>
</evidence>
<dbReference type="AlphaFoldDB" id="A0A814YU32"/>
<evidence type="ECO:0000256" key="11">
    <source>
        <dbReference type="ARBA" id="ARBA00023136"/>
    </source>
</evidence>
<dbReference type="GO" id="GO:0046872">
    <property type="term" value="F:metal ion binding"/>
    <property type="evidence" value="ECO:0007669"/>
    <property type="project" value="UniProtKB-UniRule"/>
</dbReference>
<dbReference type="PANTHER" id="PTHR31120:SF6">
    <property type="entry name" value="METALLOPROTEASE TIKI HOMOLOG"/>
    <property type="match status" value="1"/>
</dbReference>
<proteinExistence type="inferred from homology"/>
<evidence type="ECO:0000256" key="10">
    <source>
        <dbReference type="ARBA" id="ARBA00023049"/>
    </source>
</evidence>
<comment type="similarity">
    <text evidence="3 13">Belongs to the TIKI family.</text>
</comment>
<evidence type="ECO:0000256" key="8">
    <source>
        <dbReference type="ARBA" id="ARBA00022801"/>
    </source>
</evidence>
<evidence type="ECO:0000256" key="9">
    <source>
        <dbReference type="ARBA" id="ARBA00022989"/>
    </source>
</evidence>
<name>A0A814YU32_9BILA</name>
<dbReference type="GO" id="GO:0016055">
    <property type="term" value="P:Wnt signaling pathway"/>
    <property type="evidence" value="ECO:0007669"/>
    <property type="project" value="UniProtKB-KW"/>
</dbReference>
<sequence>MPNIILGLVLFIIFSICSSTLLWRIETTPPSYIFGTIHISYNLVWPHVSNKTREAFLSSTHFYAEIDAKDDMYWDDFYQCLLNRSIRTRRTNLLITQEDLLDIHLAVEARRLNKTVGSLEPAEYHCMNEGWRYNLTTWYLILNHVKKEMKNRTYSIIDANDYFKDLTIKKYICGEMNREYIQTLFKSEDEIQQMEHRDEQISNHIHTLLSPPNNNRYFFGIGAAHMLGKHKNILVRLRTFGYKITRLCTNRKAQRGQTGADIRSCPCNNGSRQSRSVSAKHKCSFEGVERILNKPFSGFVMILQ</sequence>
<evidence type="ECO:0000256" key="4">
    <source>
        <dbReference type="ARBA" id="ARBA00022670"/>
    </source>
</evidence>
<comment type="caution">
    <text evidence="15">The sequence shown here is derived from an EMBL/GenBank/DDBJ whole genome shotgun (WGS) entry which is preliminary data.</text>
</comment>
<comment type="cofactor">
    <cofactor evidence="1">
        <name>Co(2+)</name>
        <dbReference type="ChEBI" id="CHEBI:48828"/>
    </cofactor>
</comment>
<dbReference type="GO" id="GO:0006508">
    <property type="term" value="P:proteolysis"/>
    <property type="evidence" value="ECO:0007669"/>
    <property type="project" value="UniProtKB-KW"/>
</dbReference>
<evidence type="ECO:0000256" key="14">
    <source>
        <dbReference type="SAM" id="SignalP"/>
    </source>
</evidence>
<dbReference type="EMBL" id="CAJNOG010000422">
    <property type="protein sequence ID" value="CAF1233561.1"/>
    <property type="molecule type" value="Genomic_DNA"/>
</dbReference>
<keyword evidence="13" id="KW-1003">Cell membrane</keyword>
<evidence type="ECO:0000256" key="1">
    <source>
        <dbReference type="ARBA" id="ARBA00001941"/>
    </source>
</evidence>